<protein>
    <recommendedName>
        <fullName evidence="3">Restriction endonuclease</fullName>
    </recommendedName>
</protein>
<keyword evidence="2" id="KW-1185">Reference proteome</keyword>
<dbReference type="RefSeq" id="WP_317489868.1">
    <property type="nucleotide sequence ID" value="NZ_CP136051.1"/>
</dbReference>
<dbReference type="EMBL" id="CP136051">
    <property type="protein sequence ID" value="WOK07182.1"/>
    <property type="molecule type" value="Genomic_DNA"/>
</dbReference>
<name>A0ABZ0IRR2_9BACT</name>
<evidence type="ECO:0008006" key="3">
    <source>
        <dbReference type="Google" id="ProtNLM"/>
    </source>
</evidence>
<evidence type="ECO:0000313" key="2">
    <source>
        <dbReference type="Proteomes" id="UP001302349"/>
    </source>
</evidence>
<sequence length="242" mass="28973">MNQKIDHLLNSLGFGFPETPEQIDLFNEVYRDYEFRANPSRIDPMKILASVRQKPVEITRIDYHKRTVLAAEIVHELHREWSLGHVKLQKLIYLCQNTTDMAIHTNFLKQAMGPYDPKLMRSIDAQFKRNEWFEFRRDSSQKYWPLGKAGGHKEWYERYFSKQREEIQTLIDVFRTMKTSKVELIGTIYACWKEIIEEEDEFSVESLVPKFYGWSDHKQKYKLDEIRDSISWMLDYGLYPTG</sequence>
<proteinExistence type="predicted"/>
<dbReference type="Proteomes" id="UP001302349">
    <property type="component" value="Chromosome"/>
</dbReference>
<accession>A0ABZ0IRR2</accession>
<gene>
    <name evidence="1" type="ORF">RT717_00925</name>
</gene>
<reference evidence="1 2" key="1">
    <citation type="journal article" date="2023" name="Microbiol. Resour. Announc.">
        <title>Complete Genome Sequence of Imperialibacter roseus strain P4T.</title>
        <authorList>
            <person name="Tizabi D.R."/>
            <person name="Bachvaroff T."/>
            <person name="Hill R.T."/>
        </authorList>
    </citation>
    <scope>NUCLEOTIDE SEQUENCE [LARGE SCALE GENOMIC DNA]</scope>
    <source>
        <strain evidence="1 2">P4T</strain>
    </source>
</reference>
<organism evidence="1 2">
    <name type="scientific">Imperialibacter roseus</name>
    <dbReference type="NCBI Taxonomy" id="1324217"/>
    <lineage>
        <taxon>Bacteria</taxon>
        <taxon>Pseudomonadati</taxon>
        <taxon>Bacteroidota</taxon>
        <taxon>Cytophagia</taxon>
        <taxon>Cytophagales</taxon>
        <taxon>Flammeovirgaceae</taxon>
        <taxon>Imperialibacter</taxon>
    </lineage>
</organism>
<evidence type="ECO:0000313" key="1">
    <source>
        <dbReference type="EMBL" id="WOK07182.1"/>
    </source>
</evidence>